<dbReference type="AlphaFoldDB" id="A0AAV4JAP3"/>
<feature type="domain" description="Protein kinase" evidence="10">
    <location>
        <begin position="106"/>
        <end position="293"/>
    </location>
</feature>
<comment type="similarity">
    <text evidence="5">Belongs to the protein kinase superfamily. STE Ser/Thr protein kinase family. MAP kinase kinase subfamily.</text>
</comment>
<evidence type="ECO:0000313" key="11">
    <source>
        <dbReference type="EMBL" id="GFS19074.1"/>
    </source>
</evidence>
<evidence type="ECO:0000256" key="5">
    <source>
        <dbReference type="ARBA" id="ARBA00038035"/>
    </source>
</evidence>
<comment type="catalytic activity">
    <reaction evidence="9">
        <text>L-tyrosyl-[protein] + ATP = O-phospho-L-tyrosyl-[protein] + ADP + H(+)</text>
        <dbReference type="Rhea" id="RHEA:10596"/>
        <dbReference type="Rhea" id="RHEA-COMP:10136"/>
        <dbReference type="Rhea" id="RHEA-COMP:20101"/>
        <dbReference type="ChEBI" id="CHEBI:15378"/>
        <dbReference type="ChEBI" id="CHEBI:30616"/>
        <dbReference type="ChEBI" id="CHEBI:46858"/>
        <dbReference type="ChEBI" id="CHEBI:61978"/>
        <dbReference type="ChEBI" id="CHEBI:456216"/>
        <dbReference type="EC" id="2.7.12.2"/>
    </reaction>
</comment>
<evidence type="ECO:0000256" key="3">
    <source>
        <dbReference type="ARBA" id="ARBA00022777"/>
    </source>
</evidence>
<evidence type="ECO:0000259" key="10">
    <source>
        <dbReference type="PROSITE" id="PS50011"/>
    </source>
</evidence>
<dbReference type="PANTHER" id="PTHR48013:SF9">
    <property type="entry name" value="DUAL SPECIFICITY MITOGEN-ACTIVATED PROTEIN KINASE KINASE 5"/>
    <property type="match status" value="1"/>
</dbReference>
<keyword evidence="4" id="KW-0067">ATP-binding</keyword>
<evidence type="ECO:0000256" key="8">
    <source>
        <dbReference type="ARBA" id="ARBA00049299"/>
    </source>
</evidence>
<accession>A0AAV4JAP3</accession>
<dbReference type="SUPFAM" id="SSF56112">
    <property type="entry name" value="Protein kinase-like (PK-like)"/>
    <property type="match status" value="1"/>
</dbReference>
<evidence type="ECO:0000256" key="9">
    <source>
        <dbReference type="ARBA" id="ARBA00051693"/>
    </source>
</evidence>
<keyword evidence="1" id="KW-0808">Transferase</keyword>
<dbReference type="GO" id="GO:0005524">
    <property type="term" value="F:ATP binding"/>
    <property type="evidence" value="ECO:0007669"/>
    <property type="project" value="UniProtKB-KW"/>
</dbReference>
<evidence type="ECO:0000256" key="2">
    <source>
        <dbReference type="ARBA" id="ARBA00022741"/>
    </source>
</evidence>
<protein>
    <recommendedName>
        <fullName evidence="6">mitogen-activated protein kinase kinase</fullName>
        <ecNumber evidence="6">2.7.12.2</ecNumber>
    </recommendedName>
</protein>
<evidence type="ECO:0000313" key="12">
    <source>
        <dbReference type="Proteomes" id="UP000762676"/>
    </source>
</evidence>
<dbReference type="EMBL" id="BMAT01010052">
    <property type="protein sequence ID" value="GFS19074.1"/>
    <property type="molecule type" value="Genomic_DNA"/>
</dbReference>
<sequence>MEEDNDDETCLTTLCLFPTKKKTPDAENSDLDGFMRFMQRKEPNSNPALRGDLSMVSTNAMRAEARQGNKTKAEGNRDDRATNIHVVEELYYNVVGRSAAEPTAFKGIKLNMARGSCSQVHLLQHIASGYMGVMKIVPPNRHFNAATELNILADCSDSPFILQLIDAFASERTSYIFVEYAPFRSLDDLAQVTDGVGSEKCMLFALEILLAIQHLHRRRILHRDIKPENVFLLISGHVKLGDFSASTYLDAKSAKTRGFCCTYVTRPPEVDVTLVSPLLVVKPEPTFHRIYMS</sequence>
<dbReference type="InterPro" id="IPR008271">
    <property type="entry name" value="Ser/Thr_kinase_AS"/>
</dbReference>
<dbReference type="PROSITE" id="PS00108">
    <property type="entry name" value="PROTEIN_KINASE_ST"/>
    <property type="match status" value="1"/>
</dbReference>
<dbReference type="Proteomes" id="UP000762676">
    <property type="component" value="Unassembled WGS sequence"/>
</dbReference>
<evidence type="ECO:0000256" key="6">
    <source>
        <dbReference type="ARBA" id="ARBA00038999"/>
    </source>
</evidence>
<comment type="catalytic activity">
    <reaction evidence="7">
        <text>L-seryl-[protein] + ATP = O-phospho-L-seryl-[protein] + ADP + H(+)</text>
        <dbReference type="Rhea" id="RHEA:17989"/>
        <dbReference type="Rhea" id="RHEA-COMP:9863"/>
        <dbReference type="Rhea" id="RHEA-COMP:11604"/>
        <dbReference type="ChEBI" id="CHEBI:15378"/>
        <dbReference type="ChEBI" id="CHEBI:29999"/>
        <dbReference type="ChEBI" id="CHEBI:30616"/>
        <dbReference type="ChEBI" id="CHEBI:83421"/>
        <dbReference type="ChEBI" id="CHEBI:456216"/>
        <dbReference type="EC" id="2.7.12.2"/>
    </reaction>
</comment>
<dbReference type="InterPro" id="IPR000719">
    <property type="entry name" value="Prot_kinase_dom"/>
</dbReference>
<proteinExistence type="inferred from homology"/>
<comment type="caution">
    <text evidence="11">The sequence shown here is derived from an EMBL/GenBank/DDBJ whole genome shotgun (WGS) entry which is preliminary data.</text>
</comment>
<keyword evidence="3 11" id="KW-0418">Kinase</keyword>
<dbReference type="GO" id="GO:0004708">
    <property type="term" value="F:MAP kinase kinase activity"/>
    <property type="evidence" value="ECO:0007669"/>
    <property type="project" value="UniProtKB-EC"/>
</dbReference>
<comment type="catalytic activity">
    <reaction evidence="8">
        <text>L-threonyl-[protein] + ATP = O-phospho-L-threonyl-[protein] + ADP + H(+)</text>
        <dbReference type="Rhea" id="RHEA:46608"/>
        <dbReference type="Rhea" id="RHEA-COMP:11060"/>
        <dbReference type="Rhea" id="RHEA-COMP:11605"/>
        <dbReference type="ChEBI" id="CHEBI:15378"/>
        <dbReference type="ChEBI" id="CHEBI:30013"/>
        <dbReference type="ChEBI" id="CHEBI:30616"/>
        <dbReference type="ChEBI" id="CHEBI:61977"/>
        <dbReference type="ChEBI" id="CHEBI:456216"/>
        <dbReference type="EC" id="2.7.12.2"/>
    </reaction>
</comment>
<organism evidence="11 12">
    <name type="scientific">Elysia marginata</name>
    <dbReference type="NCBI Taxonomy" id="1093978"/>
    <lineage>
        <taxon>Eukaryota</taxon>
        <taxon>Metazoa</taxon>
        <taxon>Spiralia</taxon>
        <taxon>Lophotrochozoa</taxon>
        <taxon>Mollusca</taxon>
        <taxon>Gastropoda</taxon>
        <taxon>Heterobranchia</taxon>
        <taxon>Euthyneura</taxon>
        <taxon>Panpulmonata</taxon>
        <taxon>Sacoglossa</taxon>
        <taxon>Placobranchoidea</taxon>
        <taxon>Plakobranchidae</taxon>
        <taxon>Elysia</taxon>
    </lineage>
</organism>
<keyword evidence="12" id="KW-1185">Reference proteome</keyword>
<dbReference type="EC" id="2.7.12.2" evidence="6"/>
<name>A0AAV4JAP3_9GAST</name>
<dbReference type="PANTHER" id="PTHR48013">
    <property type="entry name" value="DUAL SPECIFICITY MITOGEN-ACTIVATED PROTEIN KINASE KINASE 5-RELATED"/>
    <property type="match status" value="1"/>
</dbReference>
<dbReference type="Gene3D" id="1.10.510.10">
    <property type="entry name" value="Transferase(Phosphotransferase) domain 1"/>
    <property type="match status" value="1"/>
</dbReference>
<dbReference type="PROSITE" id="PS50011">
    <property type="entry name" value="PROTEIN_KINASE_DOM"/>
    <property type="match status" value="1"/>
</dbReference>
<dbReference type="InterPro" id="IPR011009">
    <property type="entry name" value="Kinase-like_dom_sf"/>
</dbReference>
<reference evidence="11 12" key="1">
    <citation type="journal article" date="2021" name="Elife">
        <title>Chloroplast acquisition without the gene transfer in kleptoplastic sea slugs, Plakobranchus ocellatus.</title>
        <authorList>
            <person name="Maeda T."/>
            <person name="Takahashi S."/>
            <person name="Yoshida T."/>
            <person name="Shimamura S."/>
            <person name="Takaki Y."/>
            <person name="Nagai Y."/>
            <person name="Toyoda A."/>
            <person name="Suzuki Y."/>
            <person name="Arimoto A."/>
            <person name="Ishii H."/>
            <person name="Satoh N."/>
            <person name="Nishiyama T."/>
            <person name="Hasebe M."/>
            <person name="Maruyama T."/>
            <person name="Minagawa J."/>
            <person name="Obokata J."/>
            <person name="Shigenobu S."/>
        </authorList>
    </citation>
    <scope>NUCLEOTIDE SEQUENCE [LARGE SCALE GENOMIC DNA]</scope>
</reference>
<keyword evidence="2" id="KW-0547">Nucleotide-binding</keyword>
<dbReference type="CDD" id="cd00180">
    <property type="entry name" value="PKc"/>
    <property type="match status" value="1"/>
</dbReference>
<evidence type="ECO:0000256" key="4">
    <source>
        <dbReference type="ARBA" id="ARBA00022840"/>
    </source>
</evidence>
<dbReference type="Pfam" id="PF00069">
    <property type="entry name" value="Pkinase"/>
    <property type="match status" value="1"/>
</dbReference>
<dbReference type="SMART" id="SM00220">
    <property type="entry name" value="S_TKc"/>
    <property type="match status" value="1"/>
</dbReference>
<evidence type="ECO:0000256" key="7">
    <source>
        <dbReference type="ARBA" id="ARBA00049014"/>
    </source>
</evidence>
<gene>
    <name evidence="11" type="ORF">ElyMa_005022500</name>
</gene>
<evidence type="ECO:0000256" key="1">
    <source>
        <dbReference type="ARBA" id="ARBA00022679"/>
    </source>
</evidence>